<reference evidence="4" key="2">
    <citation type="submission" date="2022-10" db="EMBL/GenBank/DDBJ databases">
        <authorList>
            <consortium name="ENA_rothamsted_submissions"/>
            <consortium name="culmorum"/>
            <person name="King R."/>
        </authorList>
    </citation>
    <scope>NUCLEOTIDE SEQUENCE</scope>
</reference>
<feature type="signal peptide" evidence="2">
    <location>
        <begin position="1"/>
        <end position="20"/>
    </location>
</feature>
<evidence type="ECO:0000313" key="4">
    <source>
        <dbReference type="EMBL" id="CAG9801764.1"/>
    </source>
</evidence>
<dbReference type="Proteomes" id="UP001153620">
    <property type="component" value="Chromosome 2"/>
</dbReference>
<dbReference type="InterPro" id="IPR040973">
    <property type="entry name" value="CLIP_SPH_Scar"/>
</dbReference>
<name>A0A9N9RR89_9DIPT</name>
<evidence type="ECO:0000256" key="1">
    <source>
        <dbReference type="SAM" id="MobiDB-lite"/>
    </source>
</evidence>
<dbReference type="EMBL" id="OU895878">
    <property type="protein sequence ID" value="CAG9801764.1"/>
    <property type="molecule type" value="Genomic_DNA"/>
</dbReference>
<feature type="compositionally biased region" description="Pro residues" evidence="1">
    <location>
        <begin position="281"/>
        <end position="317"/>
    </location>
</feature>
<feature type="region of interest" description="Disordered" evidence="1">
    <location>
        <begin position="259"/>
        <end position="317"/>
    </location>
</feature>
<accession>A0A9N9RR89</accession>
<organism evidence="4 5">
    <name type="scientific">Chironomus riparius</name>
    <dbReference type="NCBI Taxonomy" id="315576"/>
    <lineage>
        <taxon>Eukaryota</taxon>
        <taxon>Metazoa</taxon>
        <taxon>Ecdysozoa</taxon>
        <taxon>Arthropoda</taxon>
        <taxon>Hexapoda</taxon>
        <taxon>Insecta</taxon>
        <taxon>Pterygota</taxon>
        <taxon>Neoptera</taxon>
        <taxon>Endopterygota</taxon>
        <taxon>Diptera</taxon>
        <taxon>Nematocera</taxon>
        <taxon>Chironomoidea</taxon>
        <taxon>Chironomidae</taxon>
        <taxon>Chironominae</taxon>
        <taxon>Chironomus</taxon>
    </lineage>
</organism>
<dbReference type="OrthoDB" id="10064156at2759"/>
<keyword evidence="5" id="KW-1185">Reference proteome</keyword>
<proteinExistence type="predicted"/>
<dbReference type="Pfam" id="PF18399">
    <property type="entry name" value="CLIP_SPH_Scar"/>
    <property type="match status" value="1"/>
</dbReference>
<protein>
    <recommendedName>
        <fullName evidence="3">Inactive serine protease scarface clip-domain domain-containing protein</fullName>
    </recommendedName>
</protein>
<evidence type="ECO:0000256" key="2">
    <source>
        <dbReference type="SAM" id="SignalP"/>
    </source>
</evidence>
<dbReference type="AlphaFoldDB" id="A0A9N9RR89"/>
<evidence type="ECO:0000313" key="5">
    <source>
        <dbReference type="Proteomes" id="UP001153620"/>
    </source>
</evidence>
<sequence length="447" mass="49549">MKFYTALLVGLATVLGIANADVSHLSRNQQAGHNTYVANDGRVVKQSFNANGNAAFSAQNGNSRNSNKKYYWVNSDDTQYTSQRLQHNSNGCSRCAASSNTVHLKRQNTPQQSYNNHNNNINGHYITRRPHTQQLQQQESRQIQNTHKSAHITGSPRDVNNYFAQQQSSRFSQQSAPCTDSNSACVAPQFCFNGVIDQLVENKASRSTNGRCNTQDVCCKFAQRRSANFKVIALDSVASPAQSTSEVLTNEGYVVRKPSNKYLPSFDDQPTNEDPVFLKPTPQPATRPPPPPITTRRPQTPPPQPPRPTNPPRPIEPAPIVIPIGCSAALNCTRIEMCSAIGVISKTPVILTPEQQLFRVPLSECLHPQTKEQGVCCRDPDYTDPWPVGRTGQYVPDELNSVFDSGAYKPETTNVDIVRVKPPTEGYVIPQPSNNQNRLYLPPRNQI</sequence>
<feature type="chain" id="PRO_5040415918" description="Inactive serine protease scarface clip-domain domain-containing protein" evidence="2">
    <location>
        <begin position="21"/>
        <end position="447"/>
    </location>
</feature>
<feature type="domain" description="Inactive serine protease scarface clip-domain" evidence="3">
    <location>
        <begin position="325"/>
        <end position="389"/>
    </location>
</feature>
<reference evidence="4" key="1">
    <citation type="submission" date="2022-01" db="EMBL/GenBank/DDBJ databases">
        <authorList>
            <person name="King R."/>
        </authorList>
    </citation>
    <scope>NUCLEOTIDE SEQUENCE</scope>
</reference>
<evidence type="ECO:0000259" key="3">
    <source>
        <dbReference type="Pfam" id="PF18399"/>
    </source>
</evidence>
<gene>
    <name evidence="4" type="ORF">CHIRRI_LOCUS4685</name>
</gene>
<keyword evidence="2" id="KW-0732">Signal</keyword>